<comment type="caution">
    <text evidence="4">Lacks conserved residue(s) required for the propagation of feature annotation.</text>
</comment>
<evidence type="ECO:0000256" key="3">
    <source>
        <dbReference type="ARBA" id="ARBA00023157"/>
    </source>
</evidence>
<dbReference type="PANTHER" id="PTHR45656">
    <property type="entry name" value="PROTEIN CBR-CLEC-78"/>
    <property type="match status" value="1"/>
</dbReference>
<dbReference type="InterPro" id="IPR000436">
    <property type="entry name" value="Sushi_SCR_CCP_dom"/>
</dbReference>
<feature type="chain" id="PRO_5039111258" description="Sushi domain-containing protein" evidence="5">
    <location>
        <begin position="23"/>
        <end position="711"/>
    </location>
</feature>
<keyword evidence="4" id="KW-0768">Sushi</keyword>
<evidence type="ECO:0000256" key="5">
    <source>
        <dbReference type="SAM" id="SignalP"/>
    </source>
</evidence>
<sequence length="711" mass="78581">MWIYRCISVHLVFAVLEWNTDGAPEVCQPRHLNIPATRECQKPCIRDSDCRSARKKCRCDGICGLSCIKTGTECSTLADIPHGRVAMIPNNKFGAVAQYMCNEGYKLKGDPARVCQGDEQWSGTIPQCFLDYTEKPKCGPAPVVLNAHHNGDADRKFYDQGTMLQYACLQNYLLSGDSVTRAWCVQEGKWAGPNMTCTADATWCSRLENIENGWVEQATMTAVGGRATYNCQRGYHLAGRAERSCLAGGYWDGVPPSCEKVTCKRPPVVENAMHNGDPAQDMYPSGRQLMYACAHGFHGDGNPQVMCNGDGNWVGLTLTCSPVSCGFPGDVDRGHRTGFAFTFPNSVTYHCMEGFLIQGDSVRTCKENGIWSGILPACMPVVCPTLRAPLFGQMYGNSNEYGSVIRFQCNEKYRMVGSKERRCQADRTWSGETTKCEEIDCGTPSPFYNGYLIGHDTKVGGNLFFSCKIHATFQGSAFQTVCLETGEWSTPPPICWGQCQIPSIPNATLEGGRVDTWVNHNTTIQFRCRGGLVGRGGGTMRCDNGTWSETPECIPAPCESQPPHVHNGMRVFMGQEHGLKARYMCFAGYKLTGINGSYLTCNFGEWEGGRPHCEEFFCINPFNVTGDIAHGTINKKVHKGRLQFQKYIYSIRHGDRIEFQCNAGFRLAGHSGATCVDGEWRPKLGNGSSICVPGVHPPFRNLWRATDNLRN</sequence>
<dbReference type="InterPro" id="IPR035976">
    <property type="entry name" value="Sushi/SCR/CCP_sf"/>
</dbReference>
<accession>A0A9D4F6S1</accession>
<dbReference type="EMBL" id="JAIWYP010000007">
    <property type="protein sequence ID" value="KAH3791983.1"/>
    <property type="molecule type" value="Genomic_DNA"/>
</dbReference>
<dbReference type="OrthoDB" id="9991441at2759"/>
<dbReference type="PANTHER" id="PTHR45656:SF4">
    <property type="entry name" value="PROTEIN CBR-CLEC-78"/>
    <property type="match status" value="1"/>
</dbReference>
<dbReference type="SUPFAM" id="SSF57535">
    <property type="entry name" value="Complement control module/SCR domain"/>
    <property type="match status" value="10"/>
</dbReference>
<name>A0A9D4F6S1_DREPO</name>
<evidence type="ECO:0000256" key="1">
    <source>
        <dbReference type="ARBA" id="ARBA00022729"/>
    </source>
</evidence>
<gene>
    <name evidence="7" type="ORF">DPMN_145472</name>
</gene>
<keyword evidence="8" id="KW-1185">Reference proteome</keyword>
<evidence type="ECO:0000256" key="4">
    <source>
        <dbReference type="PROSITE-ProRule" id="PRU00302"/>
    </source>
</evidence>
<feature type="domain" description="Sushi" evidence="6">
    <location>
        <begin position="381"/>
        <end position="438"/>
    </location>
</feature>
<feature type="domain" description="Sushi" evidence="6">
    <location>
        <begin position="497"/>
        <end position="555"/>
    </location>
</feature>
<feature type="disulfide bond" evidence="4">
    <location>
        <begin position="101"/>
        <end position="128"/>
    </location>
</feature>
<dbReference type="CDD" id="cd00033">
    <property type="entry name" value="CCP"/>
    <property type="match status" value="7"/>
</dbReference>
<feature type="disulfide bond" evidence="4">
    <location>
        <begin position="558"/>
        <end position="601"/>
    </location>
</feature>
<feature type="domain" description="Sushi" evidence="6">
    <location>
        <begin position="323"/>
        <end position="380"/>
    </location>
</feature>
<dbReference type="SMART" id="SM00032">
    <property type="entry name" value="CCP"/>
    <property type="match status" value="10"/>
</dbReference>
<feature type="signal peptide" evidence="5">
    <location>
        <begin position="1"/>
        <end position="22"/>
    </location>
</feature>
<reference evidence="7" key="1">
    <citation type="journal article" date="2019" name="bioRxiv">
        <title>The Genome of the Zebra Mussel, Dreissena polymorpha: A Resource for Invasive Species Research.</title>
        <authorList>
            <person name="McCartney M.A."/>
            <person name="Auch B."/>
            <person name="Kono T."/>
            <person name="Mallez S."/>
            <person name="Zhang Y."/>
            <person name="Obille A."/>
            <person name="Becker A."/>
            <person name="Abrahante J.E."/>
            <person name="Garbe J."/>
            <person name="Badalamenti J.P."/>
            <person name="Herman A."/>
            <person name="Mangelson H."/>
            <person name="Liachko I."/>
            <person name="Sullivan S."/>
            <person name="Sone E.D."/>
            <person name="Koren S."/>
            <person name="Silverstein K.A.T."/>
            <person name="Beckman K.B."/>
            <person name="Gohl D.M."/>
        </authorList>
    </citation>
    <scope>NUCLEOTIDE SEQUENCE</scope>
    <source>
        <strain evidence="7">Duluth1</strain>
        <tissue evidence="7">Whole animal</tissue>
    </source>
</reference>
<dbReference type="Pfam" id="PF00084">
    <property type="entry name" value="Sushi"/>
    <property type="match status" value="10"/>
</dbReference>
<feature type="domain" description="Sushi" evidence="6">
    <location>
        <begin position="556"/>
        <end position="615"/>
    </location>
</feature>
<feature type="disulfide bond" evidence="4">
    <location>
        <begin position="293"/>
        <end position="320"/>
    </location>
</feature>
<evidence type="ECO:0000313" key="7">
    <source>
        <dbReference type="EMBL" id="KAH3791983.1"/>
    </source>
</evidence>
<feature type="domain" description="Sushi" evidence="6">
    <location>
        <begin position="72"/>
        <end position="130"/>
    </location>
</feature>
<evidence type="ECO:0000313" key="8">
    <source>
        <dbReference type="Proteomes" id="UP000828390"/>
    </source>
</evidence>
<evidence type="ECO:0000256" key="2">
    <source>
        <dbReference type="ARBA" id="ARBA00022737"/>
    </source>
</evidence>
<feature type="domain" description="Sushi" evidence="6">
    <location>
        <begin position="261"/>
        <end position="322"/>
    </location>
</feature>
<keyword evidence="2" id="KW-0677">Repeat</keyword>
<proteinExistence type="predicted"/>
<reference evidence="7" key="2">
    <citation type="submission" date="2020-11" db="EMBL/GenBank/DDBJ databases">
        <authorList>
            <person name="McCartney M.A."/>
            <person name="Auch B."/>
            <person name="Kono T."/>
            <person name="Mallez S."/>
            <person name="Becker A."/>
            <person name="Gohl D.M."/>
            <person name="Silverstein K.A.T."/>
            <person name="Koren S."/>
            <person name="Bechman K.B."/>
            <person name="Herman A."/>
            <person name="Abrahante J.E."/>
            <person name="Garbe J."/>
        </authorList>
    </citation>
    <scope>NUCLEOTIDE SEQUENCE</scope>
    <source>
        <strain evidence="7">Duluth1</strain>
        <tissue evidence="7">Whole animal</tissue>
    </source>
</reference>
<evidence type="ECO:0000259" key="6">
    <source>
        <dbReference type="PROSITE" id="PS50923"/>
    </source>
</evidence>
<feature type="domain" description="Sushi" evidence="6">
    <location>
        <begin position="136"/>
        <end position="199"/>
    </location>
</feature>
<feature type="disulfide bond" evidence="4">
    <location>
        <begin position="409"/>
        <end position="436"/>
    </location>
</feature>
<feature type="disulfide bond" evidence="4">
    <location>
        <begin position="351"/>
        <end position="378"/>
    </location>
</feature>
<feature type="disulfide bond" evidence="4">
    <location>
        <begin position="231"/>
        <end position="258"/>
    </location>
</feature>
<keyword evidence="1 5" id="KW-0732">Signal</keyword>
<feature type="disulfide bond" evidence="4">
    <location>
        <begin position="499"/>
        <end position="542"/>
    </location>
</feature>
<feature type="domain" description="Sushi" evidence="6">
    <location>
        <begin position="202"/>
        <end position="260"/>
    </location>
</feature>
<dbReference type="Gene3D" id="2.10.70.10">
    <property type="entry name" value="Complement Module, domain 1"/>
    <property type="match status" value="10"/>
</dbReference>
<feature type="domain" description="Sushi" evidence="6">
    <location>
        <begin position="616"/>
        <end position="693"/>
    </location>
</feature>
<protein>
    <recommendedName>
        <fullName evidence="6">Sushi domain-containing protein</fullName>
    </recommendedName>
</protein>
<dbReference type="Proteomes" id="UP000828390">
    <property type="component" value="Unassembled WGS sequence"/>
</dbReference>
<dbReference type="AlphaFoldDB" id="A0A9D4F6S1"/>
<dbReference type="PROSITE" id="PS50923">
    <property type="entry name" value="SUSHI"/>
    <property type="match status" value="9"/>
</dbReference>
<keyword evidence="3 4" id="KW-1015">Disulfide bond</keyword>
<organism evidence="7 8">
    <name type="scientific">Dreissena polymorpha</name>
    <name type="common">Zebra mussel</name>
    <name type="synonym">Mytilus polymorpha</name>
    <dbReference type="NCBI Taxonomy" id="45954"/>
    <lineage>
        <taxon>Eukaryota</taxon>
        <taxon>Metazoa</taxon>
        <taxon>Spiralia</taxon>
        <taxon>Lophotrochozoa</taxon>
        <taxon>Mollusca</taxon>
        <taxon>Bivalvia</taxon>
        <taxon>Autobranchia</taxon>
        <taxon>Heteroconchia</taxon>
        <taxon>Euheterodonta</taxon>
        <taxon>Imparidentia</taxon>
        <taxon>Neoheterodontei</taxon>
        <taxon>Myida</taxon>
        <taxon>Dreissenoidea</taxon>
        <taxon>Dreissenidae</taxon>
        <taxon>Dreissena</taxon>
    </lineage>
</organism>
<dbReference type="InterPro" id="IPR051277">
    <property type="entry name" value="SEZ6_CSMD_C4BPB_Regulators"/>
</dbReference>
<comment type="caution">
    <text evidence="7">The sequence shown here is derived from an EMBL/GenBank/DDBJ whole genome shotgun (WGS) entry which is preliminary data.</text>
</comment>